<dbReference type="InterPro" id="IPR014729">
    <property type="entry name" value="Rossmann-like_a/b/a_fold"/>
</dbReference>
<dbReference type="PANTHER" id="PTHR23293:SF9">
    <property type="entry name" value="FAD SYNTHASE"/>
    <property type="match status" value="1"/>
</dbReference>
<dbReference type="SUPFAM" id="SSF52402">
    <property type="entry name" value="Adenine nucleotide alpha hydrolases-like"/>
    <property type="match status" value="1"/>
</dbReference>
<dbReference type="Proteomes" id="UP000054018">
    <property type="component" value="Unassembled WGS sequence"/>
</dbReference>
<keyword evidence="4" id="KW-0288">FMN</keyword>
<feature type="domain" description="Phosphoadenosine phosphosulphate reductase" evidence="14">
    <location>
        <begin position="157"/>
        <end position="243"/>
    </location>
</feature>
<keyword evidence="7" id="KW-0547">Nucleotide-binding</keyword>
<evidence type="ECO:0000256" key="10">
    <source>
        <dbReference type="ARBA" id="ARBA00031145"/>
    </source>
</evidence>
<dbReference type="Gene3D" id="3.40.50.620">
    <property type="entry name" value="HUPs"/>
    <property type="match status" value="1"/>
</dbReference>
<dbReference type="GO" id="GO:0005524">
    <property type="term" value="F:ATP binding"/>
    <property type="evidence" value="ECO:0007669"/>
    <property type="project" value="UniProtKB-KW"/>
</dbReference>
<feature type="domain" description="Phosphoadenosine phosphosulphate reductase" evidence="14">
    <location>
        <begin position="43"/>
        <end position="104"/>
    </location>
</feature>
<protein>
    <recommendedName>
        <fullName evidence="2">FAD synthase</fullName>
        <ecNumber evidence="2">2.7.7.2</ecNumber>
    </recommendedName>
    <alternativeName>
        <fullName evidence="10">FAD pyrophosphorylase</fullName>
    </alternativeName>
    <alternativeName>
        <fullName evidence="11">FMN adenylyltransferase</fullName>
    </alternativeName>
</protein>
<dbReference type="STRING" id="765257.A0A0C9YQE3"/>
<keyword evidence="9" id="KW-0067">ATP-binding</keyword>
<evidence type="ECO:0000256" key="4">
    <source>
        <dbReference type="ARBA" id="ARBA00022643"/>
    </source>
</evidence>
<dbReference type="AlphaFoldDB" id="A0A0C9YQE3"/>
<keyword evidence="3" id="KW-0285">Flavoprotein</keyword>
<evidence type="ECO:0000256" key="3">
    <source>
        <dbReference type="ARBA" id="ARBA00022630"/>
    </source>
</evidence>
<evidence type="ECO:0000256" key="5">
    <source>
        <dbReference type="ARBA" id="ARBA00022679"/>
    </source>
</evidence>
<dbReference type="GO" id="GO:0003919">
    <property type="term" value="F:FMN adenylyltransferase activity"/>
    <property type="evidence" value="ECO:0007669"/>
    <property type="project" value="UniProtKB-EC"/>
</dbReference>
<comment type="catalytic activity">
    <reaction evidence="12">
        <text>FMN + ATP + H(+) = FAD + diphosphate</text>
        <dbReference type="Rhea" id="RHEA:17237"/>
        <dbReference type="ChEBI" id="CHEBI:15378"/>
        <dbReference type="ChEBI" id="CHEBI:30616"/>
        <dbReference type="ChEBI" id="CHEBI:33019"/>
        <dbReference type="ChEBI" id="CHEBI:57692"/>
        <dbReference type="ChEBI" id="CHEBI:58210"/>
        <dbReference type="EC" id="2.7.7.2"/>
    </reaction>
</comment>
<dbReference type="CDD" id="cd23948">
    <property type="entry name" value="FAD_synthase"/>
    <property type="match status" value="1"/>
</dbReference>
<evidence type="ECO:0000256" key="1">
    <source>
        <dbReference type="ARBA" id="ARBA00004726"/>
    </source>
</evidence>
<proteinExistence type="predicted"/>
<reference evidence="15 16" key="1">
    <citation type="submission" date="2014-04" db="EMBL/GenBank/DDBJ databases">
        <authorList>
            <consortium name="DOE Joint Genome Institute"/>
            <person name="Kuo A."/>
            <person name="Kohler A."/>
            <person name="Costa M.D."/>
            <person name="Nagy L.G."/>
            <person name="Floudas D."/>
            <person name="Copeland A."/>
            <person name="Barry K.W."/>
            <person name="Cichocki N."/>
            <person name="Veneault-Fourrey C."/>
            <person name="LaButti K."/>
            <person name="Lindquist E.A."/>
            <person name="Lipzen A."/>
            <person name="Lundell T."/>
            <person name="Morin E."/>
            <person name="Murat C."/>
            <person name="Sun H."/>
            <person name="Tunlid A."/>
            <person name="Henrissat B."/>
            <person name="Grigoriev I.V."/>
            <person name="Hibbett D.S."/>
            <person name="Martin F."/>
            <person name="Nordberg H.P."/>
            <person name="Cantor M.N."/>
            <person name="Hua S.X."/>
        </authorList>
    </citation>
    <scope>NUCLEOTIDE SEQUENCE [LARGE SCALE GENOMIC DNA]</scope>
    <source>
        <strain evidence="15 16">441</strain>
    </source>
</reference>
<dbReference type="EC" id="2.7.7.2" evidence="2"/>
<evidence type="ECO:0000313" key="15">
    <source>
        <dbReference type="EMBL" id="KIK27295.1"/>
    </source>
</evidence>
<keyword evidence="8" id="KW-0274">FAD</keyword>
<feature type="region of interest" description="Disordered" evidence="13">
    <location>
        <begin position="306"/>
        <end position="325"/>
    </location>
</feature>
<reference evidence="16" key="2">
    <citation type="submission" date="2015-01" db="EMBL/GenBank/DDBJ databases">
        <title>Evolutionary Origins and Diversification of the Mycorrhizal Mutualists.</title>
        <authorList>
            <consortium name="DOE Joint Genome Institute"/>
            <consortium name="Mycorrhizal Genomics Consortium"/>
            <person name="Kohler A."/>
            <person name="Kuo A."/>
            <person name="Nagy L.G."/>
            <person name="Floudas D."/>
            <person name="Copeland A."/>
            <person name="Barry K.W."/>
            <person name="Cichocki N."/>
            <person name="Veneault-Fourrey C."/>
            <person name="LaButti K."/>
            <person name="Lindquist E.A."/>
            <person name="Lipzen A."/>
            <person name="Lundell T."/>
            <person name="Morin E."/>
            <person name="Murat C."/>
            <person name="Riley R."/>
            <person name="Ohm R."/>
            <person name="Sun H."/>
            <person name="Tunlid A."/>
            <person name="Henrissat B."/>
            <person name="Grigoriev I.V."/>
            <person name="Hibbett D.S."/>
            <person name="Martin F."/>
        </authorList>
    </citation>
    <scope>NUCLEOTIDE SEQUENCE [LARGE SCALE GENOMIC DNA]</scope>
    <source>
        <strain evidence="16">441</strain>
    </source>
</reference>
<evidence type="ECO:0000256" key="7">
    <source>
        <dbReference type="ARBA" id="ARBA00022741"/>
    </source>
</evidence>
<name>A0A0C9YQE3_9AGAM</name>
<evidence type="ECO:0000256" key="9">
    <source>
        <dbReference type="ARBA" id="ARBA00022840"/>
    </source>
</evidence>
<evidence type="ECO:0000256" key="12">
    <source>
        <dbReference type="ARBA" id="ARBA00049494"/>
    </source>
</evidence>
<comment type="pathway">
    <text evidence="1">Cofactor biosynthesis; FAD biosynthesis; FAD from FMN: step 1/1.</text>
</comment>
<sequence length="398" mass="43199">MDRQKIAKDVYDLAQSQEHIGTLVKESLDVIEQSLITYGPERISLSFNGGKDCTVLLHLFTAALARRHPNALSIAAVYIPIPSPFHELEDFIIQAAKAYGLDLFTCMPPSGTPLPVESVTPLATTPVTQQPGNDYLGKRSAVSLGLPVGEARGGEGMRRALELYKSRFPRIQAILIGTRRTDPHGATLTHRNMCDPGWPSFERINPIINWSYSDVWTFLKKLQVPYCALYDQGYTSLGSTFNTFPNPALRIPSSSDASDFFPTSYVVVADNPNATCQAEQTPVSSQISLLDDQDFGAFTIVASNPESTCIPEPTKDPKASHSRSSSAEVSYGHLSVIAADPSTICTAECTLLDESESSDAGISRQQSSSRYRPAYELTDGGLERAGRVPGGTFATMVP</sequence>
<evidence type="ECO:0000256" key="2">
    <source>
        <dbReference type="ARBA" id="ARBA00012393"/>
    </source>
</evidence>
<evidence type="ECO:0000256" key="13">
    <source>
        <dbReference type="SAM" id="MobiDB-lite"/>
    </source>
</evidence>
<evidence type="ECO:0000259" key="14">
    <source>
        <dbReference type="Pfam" id="PF01507"/>
    </source>
</evidence>
<dbReference type="Pfam" id="PF01507">
    <property type="entry name" value="PAPS_reduct"/>
    <property type="match status" value="2"/>
</dbReference>
<dbReference type="HOGENOM" id="CLU_056971_1_0_1"/>
<gene>
    <name evidence="15" type="ORF">PISMIDRAFT_675182</name>
</gene>
<dbReference type="EMBL" id="KN833697">
    <property type="protein sequence ID" value="KIK27295.1"/>
    <property type="molecule type" value="Genomic_DNA"/>
</dbReference>
<evidence type="ECO:0000256" key="8">
    <source>
        <dbReference type="ARBA" id="ARBA00022827"/>
    </source>
</evidence>
<organism evidence="15 16">
    <name type="scientific">Pisolithus microcarpus 441</name>
    <dbReference type="NCBI Taxonomy" id="765257"/>
    <lineage>
        <taxon>Eukaryota</taxon>
        <taxon>Fungi</taxon>
        <taxon>Dikarya</taxon>
        <taxon>Basidiomycota</taxon>
        <taxon>Agaricomycotina</taxon>
        <taxon>Agaricomycetes</taxon>
        <taxon>Agaricomycetidae</taxon>
        <taxon>Boletales</taxon>
        <taxon>Sclerodermatineae</taxon>
        <taxon>Pisolithaceae</taxon>
        <taxon>Pisolithus</taxon>
    </lineage>
</organism>
<keyword evidence="6" id="KW-0548">Nucleotidyltransferase</keyword>
<dbReference type="OrthoDB" id="270728at2759"/>
<keyword evidence="5" id="KW-0808">Transferase</keyword>
<keyword evidence="16" id="KW-1185">Reference proteome</keyword>
<dbReference type="GO" id="GO:0006747">
    <property type="term" value="P:FAD biosynthetic process"/>
    <property type="evidence" value="ECO:0007669"/>
    <property type="project" value="TreeGrafter"/>
</dbReference>
<dbReference type="PANTHER" id="PTHR23293">
    <property type="entry name" value="FAD SYNTHETASE-RELATED FMN ADENYLYLTRANSFERASE"/>
    <property type="match status" value="1"/>
</dbReference>
<evidence type="ECO:0000256" key="6">
    <source>
        <dbReference type="ARBA" id="ARBA00022695"/>
    </source>
</evidence>
<evidence type="ECO:0000313" key="16">
    <source>
        <dbReference type="Proteomes" id="UP000054018"/>
    </source>
</evidence>
<dbReference type="InterPro" id="IPR002500">
    <property type="entry name" value="PAPS_reduct_dom"/>
</dbReference>
<accession>A0A0C9YQE3</accession>
<evidence type="ECO:0000256" key="11">
    <source>
        <dbReference type="ARBA" id="ARBA00031871"/>
    </source>
</evidence>